<keyword evidence="4 14" id="KW-0004">4Fe-4S</keyword>
<dbReference type="SUPFAM" id="SSF50692">
    <property type="entry name" value="ADC-like"/>
    <property type="match status" value="1"/>
</dbReference>
<dbReference type="InterPro" id="IPR001041">
    <property type="entry name" value="2Fe-2S_ferredoxin-type"/>
</dbReference>
<keyword evidence="19" id="KW-1185">Reference proteome</keyword>
<comment type="cofactor">
    <cofactor evidence="1 14">
        <name>[4Fe-4S] cluster</name>
        <dbReference type="ChEBI" id="CHEBI:49883"/>
    </cofactor>
</comment>
<dbReference type="AlphaFoldDB" id="A0A1H9TB17"/>
<dbReference type="InterPro" id="IPR006657">
    <property type="entry name" value="MoPterin_dinucl-bd_dom"/>
</dbReference>
<dbReference type="STRING" id="64702.SAMN05443377_12017"/>
<dbReference type="SMART" id="SM00926">
    <property type="entry name" value="Molybdop_Fe4S4"/>
    <property type="match status" value="1"/>
</dbReference>
<organism evidence="18 19">
    <name type="scientific">Propionibacterium cyclohexanicum</name>
    <dbReference type="NCBI Taxonomy" id="64702"/>
    <lineage>
        <taxon>Bacteria</taxon>
        <taxon>Bacillati</taxon>
        <taxon>Actinomycetota</taxon>
        <taxon>Actinomycetes</taxon>
        <taxon>Propionibacteriales</taxon>
        <taxon>Propionibacteriaceae</taxon>
        <taxon>Propionibacterium</taxon>
    </lineage>
</organism>
<evidence type="ECO:0000259" key="17">
    <source>
        <dbReference type="PROSITE" id="PS51839"/>
    </source>
</evidence>
<keyword evidence="7 14" id="KW-0479">Metal-binding</keyword>
<evidence type="ECO:0000256" key="3">
    <source>
        <dbReference type="ARBA" id="ARBA00005404"/>
    </source>
</evidence>
<feature type="domain" description="4Fe-4S Mo/W bis-MGD-type" evidence="16">
    <location>
        <begin position="238"/>
        <end position="294"/>
    </location>
</feature>
<accession>A0A1H9TB17</accession>
<dbReference type="Pfam" id="PF01568">
    <property type="entry name" value="Molydop_binding"/>
    <property type="match status" value="1"/>
</dbReference>
<dbReference type="GO" id="GO:0048038">
    <property type="term" value="F:quinone binding"/>
    <property type="evidence" value="ECO:0007669"/>
    <property type="project" value="UniProtKB-UniRule"/>
</dbReference>
<dbReference type="GO" id="GO:0016020">
    <property type="term" value="C:membrane"/>
    <property type="evidence" value="ECO:0007669"/>
    <property type="project" value="UniProtKB-SubCell"/>
</dbReference>
<dbReference type="FunFam" id="3.10.20.740:FF:000004">
    <property type="entry name" value="NADH-quinone oxidoreductase"/>
    <property type="match status" value="1"/>
</dbReference>
<evidence type="ECO:0000256" key="13">
    <source>
        <dbReference type="ARBA" id="ARBA00047712"/>
    </source>
</evidence>
<dbReference type="NCBIfam" id="NF005895">
    <property type="entry name" value="PRK07860.1"/>
    <property type="match status" value="1"/>
</dbReference>
<evidence type="ECO:0000313" key="19">
    <source>
        <dbReference type="Proteomes" id="UP000198815"/>
    </source>
</evidence>
<evidence type="ECO:0000256" key="8">
    <source>
        <dbReference type="ARBA" id="ARBA00022967"/>
    </source>
</evidence>
<dbReference type="Gene3D" id="3.10.20.740">
    <property type="match status" value="1"/>
</dbReference>
<keyword evidence="11 14" id="KW-0520">NAD</keyword>
<dbReference type="InterPro" id="IPR050123">
    <property type="entry name" value="Prok_molybdopt-oxidoreductase"/>
</dbReference>
<proteinExistence type="inferred from homology"/>
<evidence type="ECO:0000256" key="11">
    <source>
        <dbReference type="ARBA" id="ARBA00023027"/>
    </source>
</evidence>
<keyword evidence="6 14" id="KW-0874">Quinone</keyword>
<dbReference type="PANTHER" id="PTHR43105">
    <property type="entry name" value="RESPIRATORY NITRATE REDUCTASE"/>
    <property type="match status" value="1"/>
</dbReference>
<comment type="catalytic activity">
    <reaction evidence="13 14">
        <text>a quinone + NADH + 5 H(+)(in) = a quinol + NAD(+) + 4 H(+)(out)</text>
        <dbReference type="Rhea" id="RHEA:57888"/>
        <dbReference type="ChEBI" id="CHEBI:15378"/>
        <dbReference type="ChEBI" id="CHEBI:24646"/>
        <dbReference type="ChEBI" id="CHEBI:57540"/>
        <dbReference type="ChEBI" id="CHEBI:57945"/>
        <dbReference type="ChEBI" id="CHEBI:132124"/>
    </reaction>
</comment>
<dbReference type="SMART" id="SM00929">
    <property type="entry name" value="NADH-G_4Fe-4S_3"/>
    <property type="match status" value="1"/>
</dbReference>
<evidence type="ECO:0000256" key="12">
    <source>
        <dbReference type="ARBA" id="ARBA00023136"/>
    </source>
</evidence>
<dbReference type="Gene3D" id="3.30.70.20">
    <property type="match status" value="1"/>
</dbReference>
<dbReference type="Pfam" id="PF04879">
    <property type="entry name" value="Molybdop_Fe4S4"/>
    <property type="match status" value="1"/>
</dbReference>
<dbReference type="PROSITE" id="PS00642">
    <property type="entry name" value="COMPLEX1_75K_2"/>
    <property type="match status" value="1"/>
</dbReference>
<dbReference type="GO" id="GO:0051539">
    <property type="term" value="F:4 iron, 4 sulfur cluster binding"/>
    <property type="evidence" value="ECO:0007669"/>
    <property type="project" value="UniProtKB-KW"/>
</dbReference>
<dbReference type="InterPro" id="IPR006963">
    <property type="entry name" value="Mopterin_OxRdtase_4Fe-4S_dom"/>
</dbReference>
<name>A0A1H9TB17_9ACTN</name>
<evidence type="ECO:0000256" key="6">
    <source>
        <dbReference type="ARBA" id="ARBA00022719"/>
    </source>
</evidence>
<sequence length="821" mass="87240">MSVDTGSSRAAAKPELVEFTIDGQQLSVPKGTLVIRAAEMIGIGIPRFCDHPLLDPVAACRQCLVEVPDAGNGRPMKPQPACALVAMPGMQVETAASNATVAKHQEGMLEFLLINHPLDCPICDKGGECPLQNQAMSHGPGESRYEGVKRTFPKPVHISAEILLDRERCVLCQRCTRFSTQISGDEFIELAERGALSQIKNYEDTPYQSYFAGNIVQICPVGALTSADYRFQSRPFDLVSTTSSCEHCADGCELRIDHRAGTVRRRMAGDDPQVNEEWNCDRGRFGFRSTMLADRLTSPLVRREGVLEPASWPEAIDAAARGLARAGHDVGVLPGGRLTVENAYAYSRFTRAVLGSNDIDFRSRPASAEESAFLASYIAGRRFEQAVHYADLEAAARVVLVSLEPEDESPIVFLRLRKAWRAHGLQIVNVAPFNSAGATKLGARLHATAPGGEADALRTLAADGLLDEQTIVLIGERAALSPGALATAAELTKRRGARLAWIPRRAGEVGAIEAGALPALLPAGRQVADPGARVDLAAAWGVASLPATTGREVNAIIEAAGNRQLQALVTAGIQAEDFLDPRALLDALESVDFVVSLEQRRTEVTERADVVFPVAPITEQVGHFINWEHRIRPVQLVIDENPSPMTDVRVLAALADAMGADLGMRSPAQARAEFAQIADWSGERAHGPIDSGGGRPVTSQPPAPDSLVLAGWRLLIDDAAGLDGATELLATAPARVARLAPADAARLGLVSGDPVEISGPAGRLVAPVELVGEMSPGVVWLPLNTGSSLFATLGAHPGDRVHVTAPGSRPDGPNQSDGGAQ</sequence>
<dbReference type="SUPFAM" id="SSF54862">
    <property type="entry name" value="4Fe-4S ferredoxins"/>
    <property type="match status" value="1"/>
</dbReference>
<evidence type="ECO:0000256" key="10">
    <source>
        <dbReference type="ARBA" id="ARBA00023014"/>
    </source>
</evidence>
<dbReference type="RefSeq" id="WP_091970453.1">
    <property type="nucleotide sequence ID" value="NZ_FOGZ01000020.1"/>
</dbReference>
<keyword evidence="5 14" id="KW-0001">2Fe-2S</keyword>
<dbReference type="InterPro" id="IPR019574">
    <property type="entry name" value="NADH_UbQ_OxRdtase_Gsu_4Fe4S-bd"/>
</dbReference>
<evidence type="ECO:0000313" key="18">
    <source>
        <dbReference type="EMBL" id="SER93969.1"/>
    </source>
</evidence>
<evidence type="ECO:0000256" key="9">
    <source>
        <dbReference type="ARBA" id="ARBA00023004"/>
    </source>
</evidence>
<feature type="domain" description="4Fe-4S His(Cys)3-ligated-type" evidence="17">
    <location>
        <begin position="100"/>
        <end position="139"/>
    </location>
</feature>
<dbReference type="Pfam" id="PF22117">
    <property type="entry name" value="Fer4_Nqo3"/>
    <property type="match status" value="1"/>
</dbReference>
<dbReference type="GO" id="GO:0043546">
    <property type="term" value="F:molybdopterin cofactor binding"/>
    <property type="evidence" value="ECO:0007669"/>
    <property type="project" value="InterPro"/>
</dbReference>
<dbReference type="OrthoDB" id="9810782at2"/>
<evidence type="ECO:0000256" key="5">
    <source>
        <dbReference type="ARBA" id="ARBA00022714"/>
    </source>
</evidence>
<dbReference type="SUPFAM" id="SSF53706">
    <property type="entry name" value="Formate dehydrogenase/DMSO reductase, domains 1-3"/>
    <property type="match status" value="1"/>
</dbReference>
<dbReference type="PROSITE" id="PS00641">
    <property type="entry name" value="COMPLEX1_75K_1"/>
    <property type="match status" value="1"/>
</dbReference>
<dbReference type="FunFam" id="3.30.70.20:FF:000016">
    <property type="entry name" value="NADH-quinone oxidoreductase"/>
    <property type="match status" value="1"/>
</dbReference>
<dbReference type="Pfam" id="PF13510">
    <property type="entry name" value="Fer2_4"/>
    <property type="match status" value="1"/>
</dbReference>
<evidence type="ECO:0000256" key="15">
    <source>
        <dbReference type="SAM" id="MobiDB-lite"/>
    </source>
</evidence>
<dbReference type="GO" id="GO:0003954">
    <property type="term" value="F:NADH dehydrogenase activity"/>
    <property type="evidence" value="ECO:0007669"/>
    <property type="project" value="TreeGrafter"/>
</dbReference>
<dbReference type="Pfam" id="PF00384">
    <property type="entry name" value="Molybdopterin"/>
    <property type="match status" value="1"/>
</dbReference>
<dbReference type="InterPro" id="IPR010228">
    <property type="entry name" value="NADH_UbQ_OxRdtase_Gsu"/>
</dbReference>
<dbReference type="SUPFAM" id="SSF54292">
    <property type="entry name" value="2Fe-2S ferredoxin-like"/>
    <property type="match status" value="1"/>
</dbReference>
<dbReference type="GO" id="GO:0008137">
    <property type="term" value="F:NADH dehydrogenase (ubiquinone) activity"/>
    <property type="evidence" value="ECO:0007669"/>
    <property type="project" value="UniProtKB-UniRule"/>
</dbReference>
<evidence type="ECO:0000256" key="2">
    <source>
        <dbReference type="ARBA" id="ARBA00004370"/>
    </source>
</evidence>
<dbReference type="PANTHER" id="PTHR43105:SF12">
    <property type="entry name" value="NADH-QUINONE OXIDOREDUCTASE SUBUNIT G"/>
    <property type="match status" value="1"/>
</dbReference>
<dbReference type="EC" id="7.1.1.-" evidence="14"/>
<dbReference type="Pfam" id="PF10588">
    <property type="entry name" value="NADH-G_4Fe-4S_3"/>
    <property type="match status" value="1"/>
</dbReference>
<keyword evidence="8 14" id="KW-1278">Translocase</keyword>
<dbReference type="PROSITE" id="PS00643">
    <property type="entry name" value="COMPLEX1_75K_3"/>
    <property type="match status" value="1"/>
</dbReference>
<dbReference type="Gene3D" id="2.20.25.90">
    <property type="entry name" value="ADC-like domains"/>
    <property type="match status" value="1"/>
</dbReference>
<dbReference type="InterPro" id="IPR054351">
    <property type="entry name" value="NADH_UbQ_OxRdtase_ferredoxin"/>
</dbReference>
<keyword evidence="12" id="KW-0472">Membrane</keyword>
<gene>
    <name evidence="18" type="ORF">SAMN05443377_12017</name>
</gene>
<dbReference type="PROSITE" id="PS51669">
    <property type="entry name" value="4FE4S_MOW_BIS_MGD"/>
    <property type="match status" value="1"/>
</dbReference>
<dbReference type="Proteomes" id="UP000198815">
    <property type="component" value="Unassembled WGS sequence"/>
</dbReference>
<dbReference type="PROSITE" id="PS51839">
    <property type="entry name" value="4FE4S_HC3"/>
    <property type="match status" value="1"/>
</dbReference>
<dbReference type="Gene3D" id="3.40.228.10">
    <property type="entry name" value="Dimethylsulfoxide Reductase, domain 2"/>
    <property type="match status" value="1"/>
</dbReference>
<dbReference type="InterPro" id="IPR036010">
    <property type="entry name" value="2Fe-2S_ferredoxin-like_sf"/>
</dbReference>
<evidence type="ECO:0000256" key="7">
    <source>
        <dbReference type="ARBA" id="ARBA00022723"/>
    </source>
</evidence>
<dbReference type="CDD" id="cd00207">
    <property type="entry name" value="fer2"/>
    <property type="match status" value="1"/>
</dbReference>
<comment type="function">
    <text evidence="14">NDH-1 shuttles electrons from NADH, via FMN and iron-sulfur (Fe-S) centers, to quinones in the respiratory chain. Couples the redox reaction to proton translocation (for every two electrons transferred, four hydrogen ions are translocated across the cytoplasmic membrane), and thus conserves the redox energy in a proton gradient.</text>
</comment>
<dbReference type="EMBL" id="FOGZ01000020">
    <property type="protein sequence ID" value="SER93969.1"/>
    <property type="molecule type" value="Genomic_DNA"/>
</dbReference>
<evidence type="ECO:0000259" key="16">
    <source>
        <dbReference type="PROSITE" id="PS51669"/>
    </source>
</evidence>
<keyword evidence="10 14" id="KW-0411">Iron-sulfur</keyword>
<evidence type="ECO:0000256" key="1">
    <source>
        <dbReference type="ARBA" id="ARBA00001966"/>
    </source>
</evidence>
<dbReference type="Gene3D" id="3.40.50.740">
    <property type="match status" value="2"/>
</dbReference>
<reference evidence="18 19" key="1">
    <citation type="submission" date="2016-10" db="EMBL/GenBank/DDBJ databases">
        <authorList>
            <person name="de Groot N.N."/>
        </authorList>
    </citation>
    <scope>NUCLEOTIDE SEQUENCE [LARGE SCALE GENOMIC DNA]</scope>
    <source>
        <strain evidence="18 19">DSM 16859</strain>
    </source>
</reference>
<comment type="similarity">
    <text evidence="3 14">Belongs to the complex I 75 kDa subunit family.</text>
</comment>
<dbReference type="NCBIfam" id="TIGR01973">
    <property type="entry name" value="NuoG"/>
    <property type="match status" value="1"/>
</dbReference>
<feature type="region of interest" description="Disordered" evidence="15">
    <location>
        <begin position="800"/>
        <end position="821"/>
    </location>
</feature>
<dbReference type="InterPro" id="IPR009010">
    <property type="entry name" value="Asp_de-COase-like_dom_sf"/>
</dbReference>
<comment type="cofactor">
    <cofactor evidence="14">
        <name>[2Fe-2S] cluster</name>
        <dbReference type="ChEBI" id="CHEBI:190135"/>
    </cofactor>
    <text evidence="14">Binds 1 [2Fe-2S] cluster per subunit.</text>
</comment>
<dbReference type="InterPro" id="IPR000283">
    <property type="entry name" value="NADH_UbQ_OxRdtase_75kDa_su_CS"/>
</dbReference>
<evidence type="ECO:0000256" key="4">
    <source>
        <dbReference type="ARBA" id="ARBA00022485"/>
    </source>
</evidence>
<dbReference type="GO" id="GO:0051537">
    <property type="term" value="F:2 iron, 2 sulfur cluster binding"/>
    <property type="evidence" value="ECO:0007669"/>
    <property type="project" value="UniProtKB-UniRule"/>
</dbReference>
<dbReference type="Gene3D" id="2.40.40.20">
    <property type="match status" value="1"/>
</dbReference>
<dbReference type="InterPro" id="IPR006656">
    <property type="entry name" value="Mopterin_OxRdtase"/>
</dbReference>
<evidence type="ECO:0000256" key="14">
    <source>
        <dbReference type="RuleBase" id="RU003525"/>
    </source>
</evidence>
<comment type="subcellular location">
    <subcellularLocation>
        <location evidence="2">Membrane</location>
    </subcellularLocation>
</comment>
<keyword evidence="9 14" id="KW-0408">Iron</keyword>
<dbReference type="GO" id="GO:0046872">
    <property type="term" value="F:metal ion binding"/>
    <property type="evidence" value="ECO:0007669"/>
    <property type="project" value="UniProtKB-UniRule"/>
</dbReference>
<protein>
    <recommendedName>
        <fullName evidence="14">NADH-quinone oxidoreductase</fullName>
        <ecNumber evidence="14">7.1.1.-</ecNumber>
    </recommendedName>
</protein>
<dbReference type="GO" id="GO:0042773">
    <property type="term" value="P:ATP synthesis coupled electron transport"/>
    <property type="evidence" value="ECO:0007669"/>
    <property type="project" value="InterPro"/>
</dbReference>